<dbReference type="InterPro" id="IPR002933">
    <property type="entry name" value="Peptidase_M20"/>
</dbReference>
<name>A0A2C5YHY3_9HYPO</name>
<dbReference type="GO" id="GO:0016805">
    <property type="term" value="F:dipeptidase activity"/>
    <property type="evidence" value="ECO:0007669"/>
    <property type="project" value="TreeGrafter"/>
</dbReference>
<protein>
    <recommendedName>
        <fullName evidence="4">Peptidase M20 dimerisation domain-containing protein</fullName>
    </recommendedName>
</protein>
<dbReference type="PANTHER" id="PTHR30575:SF0">
    <property type="entry name" value="XAA-ARG DIPEPTIDASE"/>
    <property type="match status" value="1"/>
</dbReference>
<dbReference type="Pfam" id="PF01546">
    <property type="entry name" value="Peptidase_M20"/>
    <property type="match status" value="1"/>
</dbReference>
<accession>A0A2C5YHY3</accession>
<evidence type="ECO:0000313" key="3">
    <source>
        <dbReference type="Proteomes" id="UP000226192"/>
    </source>
</evidence>
<dbReference type="EMBL" id="NJET01000006">
    <property type="protein sequence ID" value="PHH66594.1"/>
    <property type="molecule type" value="Genomic_DNA"/>
</dbReference>
<comment type="caution">
    <text evidence="2">The sequence shown here is derived from an EMBL/GenBank/DDBJ whole genome shotgun (WGS) entry which is preliminary data.</text>
</comment>
<sequence length="266" mass="27889">MAKQDVEKARKLATDHIDSKSSELRSKVNQVLHSNPETAWEEKIAHDTITSYLESAGYNVTRHAHGIETSFEATAGSGGRQIVICAEYDALPNIGHGCGHNLIATASIAAFIGIAQALAQLKIPGRVRLLGTPAEEVGGGKALLLEKGAFEPHQDIAAAIMAHGLPLHIVSGAGVSGIAGVQMLARNSISVEFRGRPAHAAAEPWSGVNALDAAVAAYNGAAMLRQQIKPDERIHAIIKDGGSAVNVVPDYVCMLWCGSHGGGLYI</sequence>
<dbReference type="Gene3D" id="3.40.630.10">
    <property type="entry name" value="Zn peptidases"/>
    <property type="match status" value="1"/>
</dbReference>
<dbReference type="Proteomes" id="UP000226192">
    <property type="component" value="Unassembled WGS sequence"/>
</dbReference>
<dbReference type="Gene3D" id="3.30.70.360">
    <property type="match status" value="1"/>
</dbReference>
<dbReference type="OrthoDB" id="6119954at2759"/>
<dbReference type="PANTHER" id="PTHR30575">
    <property type="entry name" value="PEPTIDASE M20"/>
    <property type="match status" value="1"/>
</dbReference>
<dbReference type="AlphaFoldDB" id="A0A2C5YHY3"/>
<evidence type="ECO:0000256" key="1">
    <source>
        <dbReference type="ARBA" id="ARBA00006247"/>
    </source>
</evidence>
<dbReference type="SUPFAM" id="SSF53187">
    <property type="entry name" value="Zn-dependent exopeptidases"/>
    <property type="match status" value="1"/>
</dbReference>
<organism evidence="2 3">
    <name type="scientific">Ophiocordyceps australis</name>
    <dbReference type="NCBI Taxonomy" id="1399860"/>
    <lineage>
        <taxon>Eukaryota</taxon>
        <taxon>Fungi</taxon>
        <taxon>Dikarya</taxon>
        <taxon>Ascomycota</taxon>
        <taxon>Pezizomycotina</taxon>
        <taxon>Sordariomycetes</taxon>
        <taxon>Hypocreomycetidae</taxon>
        <taxon>Hypocreales</taxon>
        <taxon>Ophiocordycipitaceae</taxon>
        <taxon>Ophiocordyceps</taxon>
    </lineage>
</organism>
<reference evidence="2 3" key="1">
    <citation type="submission" date="2017-06" db="EMBL/GenBank/DDBJ databases">
        <title>Ant-infecting Ophiocordyceps genomes reveal a high diversity of potential behavioral manipulation genes and a possible major role for enterotoxins.</title>
        <authorList>
            <person name="De Bekker C."/>
            <person name="Evans H.C."/>
            <person name="Brachmann A."/>
            <person name="Hughes D.P."/>
        </authorList>
    </citation>
    <scope>NUCLEOTIDE SEQUENCE [LARGE SCALE GENOMIC DNA]</scope>
    <source>
        <strain evidence="2 3">Map64</strain>
    </source>
</reference>
<dbReference type="STRING" id="1399860.A0A2C5YHY3"/>
<dbReference type="InterPro" id="IPR052030">
    <property type="entry name" value="Peptidase_M20/M20A_hydrolases"/>
</dbReference>
<evidence type="ECO:0008006" key="4">
    <source>
        <dbReference type="Google" id="ProtNLM"/>
    </source>
</evidence>
<proteinExistence type="inferred from homology"/>
<keyword evidence="3" id="KW-1185">Reference proteome</keyword>
<gene>
    <name evidence="2" type="ORF">CDD81_6431</name>
</gene>
<evidence type="ECO:0000313" key="2">
    <source>
        <dbReference type="EMBL" id="PHH66594.1"/>
    </source>
</evidence>
<comment type="similarity">
    <text evidence="1">Belongs to the peptidase M20A family.</text>
</comment>